<evidence type="ECO:0000313" key="4">
    <source>
        <dbReference type="Proteomes" id="UP000677436"/>
    </source>
</evidence>
<gene>
    <name evidence="3" type="ORF">JIR001_07590</name>
</gene>
<dbReference type="PIRSF" id="PIRSF014972">
    <property type="entry name" value="FlK"/>
    <property type="match status" value="1"/>
</dbReference>
<dbReference type="PANTHER" id="PTHR36934">
    <property type="entry name" value="BLR0278 PROTEIN"/>
    <property type="match status" value="1"/>
</dbReference>
<name>A0A8D5UEF8_9BACL</name>
<dbReference type="InterPro" id="IPR054485">
    <property type="entry name" value="FlK-like_dom"/>
</dbReference>
<evidence type="ECO:0000256" key="1">
    <source>
        <dbReference type="PIRSR" id="PIRSR014972-1"/>
    </source>
</evidence>
<dbReference type="KEGG" id="pabs:JIR001_07590"/>
<dbReference type="Pfam" id="PF22636">
    <property type="entry name" value="FlK"/>
    <property type="match status" value="1"/>
</dbReference>
<organism evidence="3 4">
    <name type="scientific">Polycladomyces abyssicola</name>
    <dbReference type="NCBI Taxonomy" id="1125966"/>
    <lineage>
        <taxon>Bacteria</taxon>
        <taxon>Bacillati</taxon>
        <taxon>Bacillota</taxon>
        <taxon>Bacilli</taxon>
        <taxon>Bacillales</taxon>
        <taxon>Thermoactinomycetaceae</taxon>
        <taxon>Polycladomyces</taxon>
    </lineage>
</organism>
<evidence type="ECO:0000259" key="2">
    <source>
        <dbReference type="Pfam" id="PF22636"/>
    </source>
</evidence>
<accession>A0A8D5UEF8</accession>
<dbReference type="EMBL" id="AP024601">
    <property type="protein sequence ID" value="BCU80976.1"/>
    <property type="molecule type" value="Genomic_DNA"/>
</dbReference>
<dbReference type="SUPFAM" id="SSF54637">
    <property type="entry name" value="Thioesterase/thiol ester dehydrase-isomerase"/>
    <property type="match status" value="1"/>
</dbReference>
<dbReference type="InterPro" id="IPR025540">
    <property type="entry name" value="FlK"/>
</dbReference>
<dbReference type="Gene3D" id="3.10.129.10">
    <property type="entry name" value="Hotdog Thioesterase"/>
    <property type="match status" value="1"/>
</dbReference>
<reference evidence="3" key="1">
    <citation type="journal article" date="2013" name="Int. J. Syst. Evol. Microbiol.">
        <title>Polycladomyces abyssicola gen. nov., sp. nov., a thermophilic filamentous bacterium isolated from hemipelagic sediment.</title>
        <authorList>
            <person name="Tsubouchi T."/>
            <person name="Shimane Y."/>
            <person name="Mori K."/>
            <person name="Usui K."/>
            <person name="Hiraki T."/>
            <person name="Tame A."/>
            <person name="Uematsu K."/>
            <person name="Maruyama T."/>
            <person name="Hatada Y."/>
        </authorList>
    </citation>
    <scope>NUCLEOTIDE SEQUENCE</scope>
    <source>
        <strain evidence="3">JIR-001</strain>
    </source>
</reference>
<keyword evidence="4" id="KW-1185">Reference proteome</keyword>
<protein>
    <submittedName>
        <fullName evidence="3">Thioesterase</fullName>
    </submittedName>
</protein>
<dbReference type="AlphaFoldDB" id="A0A8D5UEF8"/>
<sequence length="130" mass="14543">MKPGLHPGHQETMTVTVTEEMAASFGGEMIHPTLSTVTMVYYMEWIGRKVILPFLDDHEEGVGAAIEVKHRAPAPIGKKVTFTAEAMEVRFNKVVCRVTAKHDKALVGEGTFIQAILPRQQIRERLEAMR</sequence>
<dbReference type="InterPro" id="IPR029069">
    <property type="entry name" value="HotDog_dom_sf"/>
</dbReference>
<dbReference type="PANTHER" id="PTHR36934:SF1">
    <property type="entry name" value="THIOESTERASE DOMAIN-CONTAINING PROTEIN"/>
    <property type="match status" value="1"/>
</dbReference>
<dbReference type="RefSeq" id="WP_246512187.1">
    <property type="nucleotide sequence ID" value="NZ_AP024601.1"/>
</dbReference>
<evidence type="ECO:0000313" key="3">
    <source>
        <dbReference type="EMBL" id="BCU80976.1"/>
    </source>
</evidence>
<reference evidence="3" key="2">
    <citation type="journal article" date="2021" name="Microbiol. Resour. Announc.">
        <title>Complete Genome Sequence of Polycladomyces abyssicola JIR-001T, Isolated from Hemipelagic Sediment in Deep Seawater.</title>
        <authorList>
            <person name="Tsubouchi T."/>
            <person name="Kaneko Y."/>
        </authorList>
    </citation>
    <scope>NUCLEOTIDE SEQUENCE</scope>
    <source>
        <strain evidence="3">JIR-001</strain>
    </source>
</reference>
<feature type="domain" description="Fluoroacetyl-CoA-specific thioesterase-like" evidence="2">
    <location>
        <begin position="17"/>
        <end position="119"/>
    </location>
</feature>
<dbReference type="Proteomes" id="UP000677436">
    <property type="component" value="Chromosome"/>
</dbReference>
<feature type="active site" evidence="1">
    <location>
        <position position="44"/>
    </location>
</feature>
<feature type="active site" evidence="1">
    <location>
        <position position="36"/>
    </location>
</feature>
<feature type="active site" evidence="1">
    <location>
        <position position="70"/>
    </location>
</feature>
<proteinExistence type="predicted"/>